<accession>A0AAQ4FFV4</accession>
<name>A0AAQ4FFV4_AMBAM</name>
<evidence type="ECO:0000313" key="1">
    <source>
        <dbReference type="EMBL" id="KAK8785605.1"/>
    </source>
</evidence>
<keyword evidence="2" id="KW-1185">Reference proteome</keyword>
<protein>
    <submittedName>
        <fullName evidence="1">Uncharacterized protein</fullName>
    </submittedName>
</protein>
<dbReference type="Proteomes" id="UP001321473">
    <property type="component" value="Unassembled WGS sequence"/>
</dbReference>
<gene>
    <name evidence="1" type="ORF">V5799_008028</name>
</gene>
<organism evidence="1 2">
    <name type="scientific">Amblyomma americanum</name>
    <name type="common">Lone star tick</name>
    <dbReference type="NCBI Taxonomy" id="6943"/>
    <lineage>
        <taxon>Eukaryota</taxon>
        <taxon>Metazoa</taxon>
        <taxon>Ecdysozoa</taxon>
        <taxon>Arthropoda</taxon>
        <taxon>Chelicerata</taxon>
        <taxon>Arachnida</taxon>
        <taxon>Acari</taxon>
        <taxon>Parasitiformes</taxon>
        <taxon>Ixodida</taxon>
        <taxon>Ixodoidea</taxon>
        <taxon>Ixodidae</taxon>
        <taxon>Amblyomminae</taxon>
        <taxon>Amblyomma</taxon>
    </lineage>
</organism>
<dbReference type="EMBL" id="JARKHS020003378">
    <property type="protein sequence ID" value="KAK8785605.1"/>
    <property type="molecule type" value="Genomic_DNA"/>
</dbReference>
<proteinExistence type="predicted"/>
<dbReference type="AlphaFoldDB" id="A0AAQ4FFV4"/>
<evidence type="ECO:0000313" key="2">
    <source>
        <dbReference type="Proteomes" id="UP001321473"/>
    </source>
</evidence>
<reference evidence="1 2" key="1">
    <citation type="journal article" date="2023" name="Arcadia Sci">
        <title>De novo assembly of a long-read Amblyomma americanum tick genome.</title>
        <authorList>
            <person name="Chou S."/>
            <person name="Poskanzer K.E."/>
            <person name="Rollins M."/>
            <person name="Thuy-Boun P.S."/>
        </authorList>
    </citation>
    <scope>NUCLEOTIDE SEQUENCE [LARGE SCALE GENOMIC DNA]</scope>
    <source>
        <strain evidence="1">F_SG_1</strain>
        <tissue evidence="1">Salivary glands</tissue>
    </source>
</reference>
<comment type="caution">
    <text evidence="1">The sequence shown here is derived from an EMBL/GenBank/DDBJ whole genome shotgun (WGS) entry which is preliminary data.</text>
</comment>
<sequence>MDSLLCDQVFEKGYFFKFKEQQPAGTFLRDVSIPLFVAFGPDASRETTDDQGVVLPAVEHADNGAIEWETDFFLESHQLKNQLTQAVARGRSVLPLDKRLSAVNKTLCFRRAYFGVPEVSDQEAASALAAFLRRIRETLAVHDPKPDSKRQPRIGLALPVSHIATGVLPDDRDAIAKISSFAKTMNIDYSRLSLKEQVMQTQDLDVVLVASDDATSLTSALYLPPWGVAVKLITSNSRRKEEDPLERLLESRGVVLTAAVSSEANTSLNDVPSFSNNAIVDVEHILRKAVAIVQHNLQKL</sequence>